<reference evidence="1" key="2">
    <citation type="journal article" date="2015" name="Data Brief">
        <title>Shoot transcriptome of the giant reed, Arundo donax.</title>
        <authorList>
            <person name="Barrero R.A."/>
            <person name="Guerrero F.D."/>
            <person name="Moolhuijzen P."/>
            <person name="Goolsby J.A."/>
            <person name="Tidwell J."/>
            <person name="Bellgard S.E."/>
            <person name="Bellgard M.I."/>
        </authorList>
    </citation>
    <scope>NUCLEOTIDE SEQUENCE</scope>
    <source>
        <tissue evidence="1">Shoot tissue taken approximately 20 cm above the soil surface</tissue>
    </source>
</reference>
<name>A0A0A9GB99_ARUDO</name>
<reference evidence="1" key="1">
    <citation type="submission" date="2014-09" db="EMBL/GenBank/DDBJ databases">
        <authorList>
            <person name="Magalhaes I.L.F."/>
            <person name="Oliveira U."/>
            <person name="Santos F.R."/>
            <person name="Vidigal T.H.D.A."/>
            <person name="Brescovit A.D."/>
            <person name="Santos A.J."/>
        </authorList>
    </citation>
    <scope>NUCLEOTIDE SEQUENCE</scope>
    <source>
        <tissue evidence="1">Shoot tissue taken approximately 20 cm above the soil surface</tissue>
    </source>
</reference>
<organism evidence="1">
    <name type="scientific">Arundo donax</name>
    <name type="common">Giant reed</name>
    <name type="synonym">Donax arundinaceus</name>
    <dbReference type="NCBI Taxonomy" id="35708"/>
    <lineage>
        <taxon>Eukaryota</taxon>
        <taxon>Viridiplantae</taxon>
        <taxon>Streptophyta</taxon>
        <taxon>Embryophyta</taxon>
        <taxon>Tracheophyta</taxon>
        <taxon>Spermatophyta</taxon>
        <taxon>Magnoliopsida</taxon>
        <taxon>Liliopsida</taxon>
        <taxon>Poales</taxon>
        <taxon>Poaceae</taxon>
        <taxon>PACMAD clade</taxon>
        <taxon>Arundinoideae</taxon>
        <taxon>Arundineae</taxon>
        <taxon>Arundo</taxon>
    </lineage>
</organism>
<dbReference type="EMBL" id="GBRH01176139">
    <property type="protein sequence ID" value="JAE21757.1"/>
    <property type="molecule type" value="Transcribed_RNA"/>
</dbReference>
<protein>
    <submittedName>
        <fullName evidence="1">Uncharacterized protein</fullName>
    </submittedName>
</protein>
<dbReference type="AlphaFoldDB" id="A0A0A9GB99"/>
<proteinExistence type="predicted"/>
<accession>A0A0A9GB99</accession>
<evidence type="ECO:0000313" key="1">
    <source>
        <dbReference type="EMBL" id="JAE21757.1"/>
    </source>
</evidence>
<sequence>MRRSCFEWSFKALAKSSSRTHWRLVRASSTTTAMPRLSPREVLGWLSPFMEMSS</sequence>